<keyword evidence="2" id="KW-0812">Transmembrane</keyword>
<evidence type="ECO:0000256" key="1">
    <source>
        <dbReference type="SAM" id="MobiDB-lite"/>
    </source>
</evidence>
<comment type="caution">
    <text evidence="3">The sequence shown here is derived from an EMBL/GenBank/DDBJ whole genome shotgun (WGS) entry which is preliminary data.</text>
</comment>
<keyword evidence="2" id="KW-0472">Membrane</keyword>
<gene>
    <name evidence="3" type="ORF">D9758_009069</name>
</gene>
<proteinExistence type="predicted"/>
<dbReference type="EMBL" id="JAACJM010000042">
    <property type="protein sequence ID" value="KAF5361169.1"/>
    <property type="molecule type" value="Genomic_DNA"/>
</dbReference>
<reference evidence="3 4" key="1">
    <citation type="journal article" date="2020" name="ISME J.">
        <title>Uncovering the hidden diversity of litter-decomposition mechanisms in mushroom-forming fungi.</title>
        <authorList>
            <person name="Floudas D."/>
            <person name="Bentzer J."/>
            <person name="Ahren D."/>
            <person name="Johansson T."/>
            <person name="Persson P."/>
            <person name="Tunlid A."/>
        </authorList>
    </citation>
    <scope>NUCLEOTIDE SEQUENCE [LARGE SCALE GENOMIC DNA]</scope>
    <source>
        <strain evidence="3 4">CBS 291.85</strain>
    </source>
</reference>
<feature type="transmembrane region" description="Helical" evidence="2">
    <location>
        <begin position="78"/>
        <end position="99"/>
    </location>
</feature>
<protein>
    <submittedName>
        <fullName evidence="3">Uncharacterized protein</fullName>
    </submittedName>
</protein>
<accession>A0A8H5GA80</accession>
<keyword evidence="4" id="KW-1185">Reference proteome</keyword>
<feature type="region of interest" description="Disordered" evidence="1">
    <location>
        <begin position="1"/>
        <end position="21"/>
    </location>
</feature>
<organism evidence="3 4">
    <name type="scientific">Tetrapyrgos nigripes</name>
    <dbReference type="NCBI Taxonomy" id="182062"/>
    <lineage>
        <taxon>Eukaryota</taxon>
        <taxon>Fungi</taxon>
        <taxon>Dikarya</taxon>
        <taxon>Basidiomycota</taxon>
        <taxon>Agaricomycotina</taxon>
        <taxon>Agaricomycetes</taxon>
        <taxon>Agaricomycetidae</taxon>
        <taxon>Agaricales</taxon>
        <taxon>Marasmiineae</taxon>
        <taxon>Marasmiaceae</taxon>
        <taxon>Tetrapyrgos</taxon>
    </lineage>
</organism>
<evidence type="ECO:0000313" key="3">
    <source>
        <dbReference type="EMBL" id="KAF5361169.1"/>
    </source>
</evidence>
<dbReference type="AlphaFoldDB" id="A0A8H5GA80"/>
<keyword evidence="2" id="KW-1133">Transmembrane helix</keyword>
<evidence type="ECO:0000313" key="4">
    <source>
        <dbReference type="Proteomes" id="UP000559256"/>
    </source>
</evidence>
<name>A0A8H5GA80_9AGAR</name>
<evidence type="ECO:0000256" key="2">
    <source>
        <dbReference type="SAM" id="Phobius"/>
    </source>
</evidence>
<sequence>MKAKPASLPHTSPGGSGVSGTSSETKHVAVYFLHSTVQAGLEQHSNILRIKYLQRNEYYYAVSPAPTIASVDTRLPRLVILLPVVFGTLLILAILLNIVRKLYLTIKRKYRPEPESMPTTRNIRLQHHSVEPFDFKMEYALFLSLPGPFPIQSDYETPTRYPSRISLPGISASRTTSLASLE</sequence>
<dbReference type="Proteomes" id="UP000559256">
    <property type="component" value="Unassembled WGS sequence"/>
</dbReference>